<sequence>MAGRGRPRSFDREVALTRAMETFWLRGYETASMAELTTAMGINSPSLYAAFGSKEQLFREAVELYNAVEGAPIERALTEEPTAYGALAAVLRWNARAFTGRDRPTGCLVVLSAVNTGDEAVRRCLAEIRAAGIDGFRDRLERGVREGDLPPDTDTATAARFYTAVVQGMAVQARDGAGRDELERMAERALAAWSAVTGGPAPEAPEPPRATAPLVALPTGRRPAG</sequence>
<name>A0A5B8J3J1_9ACTN</name>
<dbReference type="PANTHER" id="PTHR47506:SF1">
    <property type="entry name" value="HTH-TYPE TRANSCRIPTIONAL REGULATOR YJDC"/>
    <property type="match status" value="1"/>
</dbReference>
<evidence type="ECO:0000313" key="7">
    <source>
        <dbReference type="EMBL" id="QDY75837.1"/>
    </source>
</evidence>
<dbReference type="InterPro" id="IPR023772">
    <property type="entry name" value="DNA-bd_HTH_TetR-type_CS"/>
</dbReference>
<dbReference type="InterPro" id="IPR036271">
    <property type="entry name" value="Tet_transcr_reg_TetR-rel_C_sf"/>
</dbReference>
<keyword evidence="3" id="KW-0804">Transcription</keyword>
<feature type="region of interest" description="Disordered" evidence="5">
    <location>
        <begin position="196"/>
        <end position="225"/>
    </location>
</feature>
<protein>
    <submittedName>
        <fullName evidence="7">TetR/AcrR family transcriptional regulator</fullName>
    </submittedName>
</protein>
<dbReference type="Proteomes" id="UP000320580">
    <property type="component" value="Chromosome"/>
</dbReference>
<dbReference type="GO" id="GO:0003677">
    <property type="term" value="F:DNA binding"/>
    <property type="evidence" value="ECO:0007669"/>
    <property type="project" value="UniProtKB-UniRule"/>
</dbReference>
<evidence type="ECO:0000313" key="8">
    <source>
        <dbReference type="Proteomes" id="UP000320580"/>
    </source>
</evidence>
<evidence type="ECO:0000256" key="5">
    <source>
        <dbReference type="SAM" id="MobiDB-lite"/>
    </source>
</evidence>
<dbReference type="Pfam" id="PF00440">
    <property type="entry name" value="TetR_N"/>
    <property type="match status" value="1"/>
</dbReference>
<feature type="domain" description="HTH tetR-type" evidence="6">
    <location>
        <begin position="9"/>
        <end position="69"/>
    </location>
</feature>
<evidence type="ECO:0000256" key="2">
    <source>
        <dbReference type="ARBA" id="ARBA00023125"/>
    </source>
</evidence>
<dbReference type="RefSeq" id="WP_146479143.1">
    <property type="nucleotide sequence ID" value="NZ_CP042266.1"/>
</dbReference>
<dbReference type="InterPro" id="IPR011075">
    <property type="entry name" value="TetR_C"/>
</dbReference>
<dbReference type="AlphaFoldDB" id="A0A5B8J3J1"/>
<organism evidence="7 8">
    <name type="scientific">Streptomyces qinzhouensis</name>
    <dbReference type="NCBI Taxonomy" id="2599401"/>
    <lineage>
        <taxon>Bacteria</taxon>
        <taxon>Bacillati</taxon>
        <taxon>Actinomycetota</taxon>
        <taxon>Actinomycetes</taxon>
        <taxon>Kitasatosporales</taxon>
        <taxon>Streptomycetaceae</taxon>
        <taxon>Streptomyces</taxon>
    </lineage>
</organism>
<evidence type="ECO:0000256" key="3">
    <source>
        <dbReference type="ARBA" id="ARBA00023163"/>
    </source>
</evidence>
<dbReference type="SUPFAM" id="SSF48498">
    <property type="entry name" value="Tetracyclin repressor-like, C-terminal domain"/>
    <property type="match status" value="1"/>
</dbReference>
<accession>A0A5B8J3J1</accession>
<keyword evidence="1" id="KW-0805">Transcription regulation</keyword>
<dbReference type="OrthoDB" id="9805134at2"/>
<reference evidence="7 8" key="1">
    <citation type="submission" date="2019-07" db="EMBL/GenBank/DDBJ databases">
        <authorList>
            <person name="Zhu P."/>
        </authorList>
    </citation>
    <scope>NUCLEOTIDE SEQUENCE [LARGE SCALE GENOMIC DNA]</scope>
    <source>
        <strain evidence="7 8">SSL-25</strain>
    </source>
</reference>
<dbReference type="InterPro" id="IPR009057">
    <property type="entry name" value="Homeodomain-like_sf"/>
</dbReference>
<dbReference type="PROSITE" id="PS01081">
    <property type="entry name" value="HTH_TETR_1"/>
    <property type="match status" value="1"/>
</dbReference>
<evidence type="ECO:0000259" key="6">
    <source>
        <dbReference type="PROSITE" id="PS50977"/>
    </source>
</evidence>
<dbReference type="PROSITE" id="PS50977">
    <property type="entry name" value="HTH_TETR_2"/>
    <property type="match status" value="1"/>
</dbReference>
<dbReference type="Gene3D" id="1.10.357.10">
    <property type="entry name" value="Tetracycline Repressor, domain 2"/>
    <property type="match status" value="1"/>
</dbReference>
<dbReference type="EMBL" id="CP042266">
    <property type="protein sequence ID" value="QDY75837.1"/>
    <property type="molecule type" value="Genomic_DNA"/>
</dbReference>
<evidence type="ECO:0000256" key="4">
    <source>
        <dbReference type="PROSITE-ProRule" id="PRU00335"/>
    </source>
</evidence>
<keyword evidence="2 4" id="KW-0238">DNA-binding</keyword>
<proteinExistence type="predicted"/>
<dbReference type="Pfam" id="PF16925">
    <property type="entry name" value="TetR_C_13"/>
    <property type="match status" value="1"/>
</dbReference>
<dbReference type="PANTHER" id="PTHR47506">
    <property type="entry name" value="TRANSCRIPTIONAL REGULATORY PROTEIN"/>
    <property type="match status" value="1"/>
</dbReference>
<keyword evidence="8" id="KW-1185">Reference proteome</keyword>
<evidence type="ECO:0000256" key="1">
    <source>
        <dbReference type="ARBA" id="ARBA00023015"/>
    </source>
</evidence>
<dbReference type="InterPro" id="IPR001647">
    <property type="entry name" value="HTH_TetR"/>
</dbReference>
<gene>
    <name evidence="7" type="ORF">FQU76_04080</name>
</gene>
<feature type="DNA-binding region" description="H-T-H motif" evidence="4">
    <location>
        <begin position="32"/>
        <end position="51"/>
    </location>
</feature>
<dbReference type="SUPFAM" id="SSF46689">
    <property type="entry name" value="Homeodomain-like"/>
    <property type="match status" value="1"/>
</dbReference>
<dbReference type="KEGG" id="sqz:FQU76_04080"/>
<dbReference type="Gene3D" id="1.10.10.60">
    <property type="entry name" value="Homeodomain-like"/>
    <property type="match status" value="1"/>
</dbReference>